<dbReference type="AlphaFoldDB" id="A0A517MW75"/>
<dbReference type="Pfam" id="PF07221">
    <property type="entry name" value="GlcNAc_2-epim"/>
    <property type="match status" value="1"/>
</dbReference>
<evidence type="ECO:0000256" key="1">
    <source>
        <dbReference type="ARBA" id="ARBA00008558"/>
    </source>
</evidence>
<dbReference type="RefSeq" id="WP_145060399.1">
    <property type="nucleotide sequence ID" value="NZ_CP036263.1"/>
</dbReference>
<dbReference type="OrthoDB" id="5141876at2"/>
<dbReference type="GO" id="GO:0005975">
    <property type="term" value="P:carbohydrate metabolic process"/>
    <property type="evidence" value="ECO:0007669"/>
    <property type="project" value="InterPro"/>
</dbReference>
<accession>A0A517MW75</accession>
<proteinExistence type="inferred from homology"/>
<keyword evidence="4" id="KW-1185">Reference proteome</keyword>
<dbReference type="PANTHER" id="PTHR15108">
    <property type="entry name" value="N-ACYLGLUCOSAMINE-2-EPIMERASE"/>
    <property type="match status" value="1"/>
</dbReference>
<dbReference type="GO" id="GO:0047736">
    <property type="term" value="F:cellobiose epimerase activity"/>
    <property type="evidence" value="ECO:0007669"/>
    <property type="project" value="UniProtKB-EC"/>
</dbReference>
<keyword evidence="2 3" id="KW-0413">Isomerase</keyword>
<protein>
    <submittedName>
        <fullName evidence="3">Cellobiose 2-epimerase</fullName>
        <ecNumber evidence="3">5.1.3.11</ecNumber>
    </submittedName>
</protein>
<sequence length="403" mass="46127">MLPNHPSNDLPQLRDFLGKHLLDSVIPFWFQHAVDDAGGLNTCIRDDGSLINRDKYLWSQWRAVWVYSKLYNQIEKKQQWLDLAEHIYDFASSYGWDEDFGGWRLQLAYDGSVLQGCDSCYVDAFAIYGLTEFAKASGREEPLALARKTADNALRRLALPHDKIPHAPYPIPPNARVHGVPMIFGLIIWELGCLLEEPRYKDAALAMSDDIFNNFVRPERNLLLERIGADNSEYPAPLGTAVVPGHVIEDMWFQIHIAGSVGDSERVQEACQLLKRHVEIGWDKKHGGLLLAVDANGANEVGWEFHSTKLWWPHTEALYGLLLAYEQTRDREYLDWYDQIHQYSFDHFPDPKHGEWIQKLDRAGKPITDVVCLPVKDPFHLPRALILSLEVLDRLNAVPLTNK</sequence>
<comment type="similarity">
    <text evidence="1">Belongs to the N-acylglucosamine 2-epimerase family.</text>
</comment>
<gene>
    <name evidence="3" type="ORF">HG15A2_24220</name>
</gene>
<evidence type="ECO:0000256" key="2">
    <source>
        <dbReference type="ARBA" id="ARBA00023235"/>
    </source>
</evidence>
<reference evidence="3 4" key="1">
    <citation type="submission" date="2019-02" db="EMBL/GenBank/DDBJ databases">
        <title>Deep-cultivation of Planctomycetes and their phenomic and genomic characterization uncovers novel biology.</title>
        <authorList>
            <person name="Wiegand S."/>
            <person name="Jogler M."/>
            <person name="Boedeker C."/>
            <person name="Pinto D."/>
            <person name="Vollmers J."/>
            <person name="Rivas-Marin E."/>
            <person name="Kohn T."/>
            <person name="Peeters S.H."/>
            <person name="Heuer A."/>
            <person name="Rast P."/>
            <person name="Oberbeckmann S."/>
            <person name="Bunk B."/>
            <person name="Jeske O."/>
            <person name="Meyerdierks A."/>
            <person name="Storesund J.E."/>
            <person name="Kallscheuer N."/>
            <person name="Luecker S."/>
            <person name="Lage O.M."/>
            <person name="Pohl T."/>
            <person name="Merkel B.J."/>
            <person name="Hornburger P."/>
            <person name="Mueller R.-W."/>
            <person name="Bruemmer F."/>
            <person name="Labrenz M."/>
            <person name="Spormann A.M."/>
            <person name="Op den Camp H."/>
            <person name="Overmann J."/>
            <person name="Amann R."/>
            <person name="Jetten M.S.M."/>
            <person name="Mascher T."/>
            <person name="Medema M.H."/>
            <person name="Devos D.P."/>
            <person name="Kaster A.-K."/>
            <person name="Ovreas L."/>
            <person name="Rohde M."/>
            <person name="Galperin M.Y."/>
            <person name="Jogler C."/>
        </authorList>
    </citation>
    <scope>NUCLEOTIDE SEQUENCE [LARGE SCALE GENOMIC DNA]</scope>
    <source>
        <strain evidence="3 4">HG15A2</strain>
    </source>
</reference>
<dbReference type="InterPro" id="IPR012341">
    <property type="entry name" value="6hp_glycosidase-like_sf"/>
</dbReference>
<name>A0A517MW75_9BACT</name>
<dbReference type="InterPro" id="IPR008928">
    <property type="entry name" value="6-hairpin_glycosidase_sf"/>
</dbReference>
<dbReference type="InterPro" id="IPR010819">
    <property type="entry name" value="AGE/CE"/>
</dbReference>
<dbReference type="KEGG" id="amob:HG15A2_24220"/>
<evidence type="ECO:0000313" key="4">
    <source>
        <dbReference type="Proteomes" id="UP000319852"/>
    </source>
</evidence>
<dbReference type="Proteomes" id="UP000319852">
    <property type="component" value="Chromosome"/>
</dbReference>
<organism evidence="3 4">
    <name type="scientific">Adhaeretor mobilis</name>
    <dbReference type="NCBI Taxonomy" id="1930276"/>
    <lineage>
        <taxon>Bacteria</taxon>
        <taxon>Pseudomonadati</taxon>
        <taxon>Planctomycetota</taxon>
        <taxon>Planctomycetia</taxon>
        <taxon>Pirellulales</taxon>
        <taxon>Lacipirellulaceae</taxon>
        <taxon>Adhaeretor</taxon>
    </lineage>
</organism>
<dbReference type="EC" id="5.1.3.11" evidence="3"/>
<evidence type="ECO:0000313" key="3">
    <source>
        <dbReference type="EMBL" id="QDS99130.1"/>
    </source>
</evidence>
<dbReference type="EMBL" id="CP036263">
    <property type="protein sequence ID" value="QDS99130.1"/>
    <property type="molecule type" value="Genomic_DNA"/>
</dbReference>
<dbReference type="Gene3D" id="1.50.10.10">
    <property type="match status" value="1"/>
</dbReference>
<dbReference type="SUPFAM" id="SSF48208">
    <property type="entry name" value="Six-hairpin glycosidases"/>
    <property type="match status" value="1"/>
</dbReference>